<name>A0A0L8LCP0_STRVR</name>
<evidence type="ECO:0000313" key="2">
    <source>
        <dbReference type="EMBL" id="KOG35791.1"/>
    </source>
</evidence>
<sequence length="81" mass="8741">PIPVIASPPPGDITPNAPASPTNPAVRRVYPRREWENIWLRTKRYNASGKVVSGTGGVCYLYFPDRPSPAQRKALAALGVG</sequence>
<gene>
    <name evidence="2" type="ORF">ADK34_04495</name>
</gene>
<feature type="region of interest" description="Disordered" evidence="1">
    <location>
        <begin position="1"/>
        <end position="25"/>
    </location>
</feature>
<evidence type="ECO:0000256" key="1">
    <source>
        <dbReference type="SAM" id="MobiDB-lite"/>
    </source>
</evidence>
<accession>A0A0L8LCP0</accession>
<dbReference type="PATRIC" id="fig|1938.6.peg.994"/>
<dbReference type="Proteomes" id="UP000037023">
    <property type="component" value="Unassembled WGS sequence"/>
</dbReference>
<feature type="compositionally biased region" description="Pro residues" evidence="1">
    <location>
        <begin position="1"/>
        <end position="12"/>
    </location>
</feature>
<comment type="caution">
    <text evidence="2">The sequence shown here is derived from an EMBL/GenBank/DDBJ whole genome shotgun (WGS) entry which is preliminary data.</text>
</comment>
<proteinExistence type="predicted"/>
<feature type="compositionally biased region" description="Low complexity" evidence="1">
    <location>
        <begin position="14"/>
        <end position="25"/>
    </location>
</feature>
<evidence type="ECO:0000313" key="3">
    <source>
        <dbReference type="Proteomes" id="UP000037023"/>
    </source>
</evidence>
<reference evidence="2 3" key="1">
    <citation type="submission" date="2015-06" db="EMBL/GenBank/DDBJ databases">
        <authorList>
            <person name="Hoefler B.C."/>
            <person name="Straight P.D."/>
        </authorList>
    </citation>
    <scope>NUCLEOTIDE SEQUENCE [LARGE SCALE GENOMIC DNA]</scope>
    <source>
        <strain evidence="2 3">NRRL 3427</strain>
    </source>
</reference>
<dbReference type="EMBL" id="LGUP01000024">
    <property type="protein sequence ID" value="KOG35791.1"/>
    <property type="molecule type" value="Genomic_DNA"/>
</dbReference>
<protein>
    <submittedName>
        <fullName evidence="2">Uncharacterized protein</fullName>
    </submittedName>
</protein>
<feature type="non-terminal residue" evidence="2">
    <location>
        <position position="1"/>
    </location>
</feature>
<dbReference type="AlphaFoldDB" id="A0A0L8LCP0"/>
<organism evidence="2 3">
    <name type="scientific">Streptomyces viridochromogenes</name>
    <dbReference type="NCBI Taxonomy" id="1938"/>
    <lineage>
        <taxon>Bacteria</taxon>
        <taxon>Bacillati</taxon>
        <taxon>Actinomycetota</taxon>
        <taxon>Actinomycetes</taxon>
        <taxon>Kitasatosporales</taxon>
        <taxon>Streptomycetaceae</taxon>
        <taxon>Streptomyces</taxon>
    </lineage>
</organism>